<dbReference type="InterPro" id="IPR017871">
    <property type="entry name" value="ABC_transporter-like_CS"/>
</dbReference>
<dbReference type="EMBL" id="CP060790">
    <property type="protein sequence ID" value="QNP59329.1"/>
    <property type="molecule type" value="Genomic_DNA"/>
</dbReference>
<reference evidence="7 8" key="1">
    <citation type="submission" date="2020-08" db="EMBL/GenBank/DDBJ databases">
        <title>Genome sequence of Acidovorax monticola KACC 19171T.</title>
        <authorList>
            <person name="Hyun D.-W."/>
            <person name="Bae J.-W."/>
        </authorList>
    </citation>
    <scope>NUCLEOTIDE SEQUENCE [LARGE SCALE GENOMIC DNA]</scope>
    <source>
        <strain evidence="7 8">KACC 19171</strain>
    </source>
</reference>
<dbReference type="PROSITE" id="PS50893">
    <property type="entry name" value="ABC_TRANSPORTER_2"/>
    <property type="match status" value="1"/>
</dbReference>
<feature type="compositionally biased region" description="Basic and acidic residues" evidence="5">
    <location>
        <begin position="282"/>
        <end position="294"/>
    </location>
</feature>
<dbReference type="InterPro" id="IPR027417">
    <property type="entry name" value="P-loop_NTPase"/>
</dbReference>
<dbReference type="SMART" id="SM00382">
    <property type="entry name" value="AAA"/>
    <property type="match status" value="2"/>
</dbReference>
<dbReference type="InterPro" id="IPR003593">
    <property type="entry name" value="AAA+_ATPase"/>
</dbReference>
<accession>A0A7H0HFL3</accession>
<keyword evidence="3" id="KW-0547">Nucleotide-binding</keyword>
<evidence type="ECO:0000256" key="1">
    <source>
        <dbReference type="ARBA" id="ARBA00022475"/>
    </source>
</evidence>
<dbReference type="RefSeq" id="WP_187736313.1">
    <property type="nucleotide sequence ID" value="NZ_CP060790.1"/>
</dbReference>
<dbReference type="PANTHER" id="PTHR19211">
    <property type="entry name" value="ATP-BINDING TRANSPORT PROTEIN-RELATED"/>
    <property type="match status" value="1"/>
</dbReference>
<dbReference type="SUPFAM" id="SSF52540">
    <property type="entry name" value="P-loop containing nucleoside triphosphate hydrolases"/>
    <property type="match status" value="2"/>
</dbReference>
<keyword evidence="4 7" id="KW-0067">ATP-binding</keyword>
<evidence type="ECO:0000259" key="6">
    <source>
        <dbReference type="PROSITE" id="PS50893"/>
    </source>
</evidence>
<evidence type="ECO:0000313" key="8">
    <source>
        <dbReference type="Proteomes" id="UP000516057"/>
    </source>
</evidence>
<dbReference type="AlphaFoldDB" id="A0A7H0HFL3"/>
<evidence type="ECO:0000256" key="2">
    <source>
        <dbReference type="ARBA" id="ARBA00022737"/>
    </source>
</evidence>
<evidence type="ECO:0000256" key="4">
    <source>
        <dbReference type="ARBA" id="ARBA00022840"/>
    </source>
</evidence>
<dbReference type="InterPro" id="IPR003439">
    <property type="entry name" value="ABC_transporter-like_ATP-bd"/>
</dbReference>
<keyword evidence="2" id="KW-0677">Repeat</keyword>
<dbReference type="Pfam" id="PF00005">
    <property type="entry name" value="ABC_tran"/>
    <property type="match status" value="2"/>
</dbReference>
<dbReference type="Proteomes" id="UP000516057">
    <property type="component" value="Chromosome"/>
</dbReference>
<dbReference type="GO" id="GO:0016887">
    <property type="term" value="F:ATP hydrolysis activity"/>
    <property type="evidence" value="ECO:0007669"/>
    <property type="project" value="InterPro"/>
</dbReference>
<gene>
    <name evidence="7" type="ORF">H9L24_21360</name>
</gene>
<dbReference type="PANTHER" id="PTHR19211:SF6">
    <property type="entry name" value="BLL7188 PROTEIN"/>
    <property type="match status" value="1"/>
</dbReference>
<keyword evidence="1" id="KW-1003">Cell membrane</keyword>
<dbReference type="KEGG" id="amon:H9L24_21360"/>
<keyword evidence="1" id="KW-0472">Membrane</keyword>
<proteinExistence type="predicted"/>
<dbReference type="CDD" id="cd03221">
    <property type="entry name" value="ABCF_EF-3"/>
    <property type="match status" value="1"/>
</dbReference>
<dbReference type="PROSITE" id="PS00211">
    <property type="entry name" value="ABC_TRANSPORTER_1"/>
    <property type="match status" value="1"/>
</dbReference>
<dbReference type="InterPro" id="IPR050611">
    <property type="entry name" value="ABCF"/>
</dbReference>
<sequence>MAQKLPAARAVSERGGLAASSSSFLLRFNRVAWLRPDGSPLWAEPLSAAFGPGVHALVGANGVGKSLLLALAARRVAPASGAVDGAGALFTVDQQVTVPHGMCVAGLAGVAGAMRALARLASGEGMADDLAAADGHWDLPMRWQAAMAGLGLGGLAPEHDAARLSGGERMRVALAGAFLSGADGLLLDEPTNHLDRAGRRWLRDQLAGWRGGVLMASHDRELLESVDGIAELGPRGLRLHGGGWALYAAQREAEALAAETALAHARAERERGLRALRDQHDALQRRAARGREAGHSTNQASILLDRRKEGAERYAGRERERLQAARAQWDAAVREAAGRMNPVPAVALALPQSCVPPAKPVLTFEALVPPHAGAGQPPLSGQWSGPVRIAVTGPNGCGKSTLLRLIAGSTAPADGRVVRGVCAAWLDQQGGALPAPESSVLQALRDLGSPLPESELRTRLAQLGLPAPRVLCPARELSGGERIKAALACALWGGQPAQMLLLDEPTNHLDLASVEALQAALRGFTGALVVASHDAHFLRALAPQVAWRWTPGGWDLDATLQG</sequence>
<name>A0A7H0HFL3_9BURK</name>
<feature type="region of interest" description="Disordered" evidence="5">
    <location>
        <begin position="282"/>
        <end position="305"/>
    </location>
</feature>
<dbReference type="Gene3D" id="3.40.50.300">
    <property type="entry name" value="P-loop containing nucleotide triphosphate hydrolases"/>
    <property type="match status" value="2"/>
</dbReference>
<keyword evidence="8" id="KW-1185">Reference proteome</keyword>
<evidence type="ECO:0000256" key="3">
    <source>
        <dbReference type="ARBA" id="ARBA00022741"/>
    </source>
</evidence>
<evidence type="ECO:0000313" key="7">
    <source>
        <dbReference type="EMBL" id="QNP59329.1"/>
    </source>
</evidence>
<evidence type="ECO:0000256" key="5">
    <source>
        <dbReference type="SAM" id="MobiDB-lite"/>
    </source>
</evidence>
<organism evidence="7 8">
    <name type="scientific">Paenacidovorax monticola</name>
    <dbReference type="NCBI Taxonomy" id="1926868"/>
    <lineage>
        <taxon>Bacteria</taxon>
        <taxon>Pseudomonadati</taxon>
        <taxon>Pseudomonadota</taxon>
        <taxon>Betaproteobacteria</taxon>
        <taxon>Burkholderiales</taxon>
        <taxon>Comamonadaceae</taxon>
        <taxon>Paenacidovorax</taxon>
    </lineage>
</organism>
<feature type="domain" description="ABC transporter" evidence="6">
    <location>
        <begin position="26"/>
        <end position="259"/>
    </location>
</feature>
<dbReference type="GO" id="GO:0005524">
    <property type="term" value="F:ATP binding"/>
    <property type="evidence" value="ECO:0007669"/>
    <property type="project" value="UniProtKB-KW"/>
</dbReference>
<protein>
    <submittedName>
        <fullName evidence="7">ABC-F family ATP-binding cassette domain-containing protein</fullName>
    </submittedName>
</protein>